<sequence>ATESGEDTGGAVEVGLAMAVVVEGLDCASPTFLVTTTEERNQEMDLISEKTLVQGFQTSEFNFNFKMKFETPNILESVSFCSVLLHNSLSVMM</sequence>
<feature type="non-terminal residue" evidence="1">
    <location>
        <position position="1"/>
    </location>
</feature>
<dbReference type="AlphaFoldDB" id="A0A392N1R8"/>
<protein>
    <submittedName>
        <fullName evidence="1">Uncharacterized protein</fullName>
    </submittedName>
</protein>
<dbReference type="EMBL" id="LXQA010025172">
    <property type="protein sequence ID" value="MCH93533.1"/>
    <property type="molecule type" value="Genomic_DNA"/>
</dbReference>
<reference evidence="1 2" key="1">
    <citation type="journal article" date="2018" name="Front. Plant Sci.">
        <title>Red Clover (Trifolium pratense) and Zigzag Clover (T. medium) - A Picture of Genomic Similarities and Differences.</title>
        <authorList>
            <person name="Dluhosova J."/>
            <person name="Istvanek J."/>
            <person name="Nedelnik J."/>
            <person name="Repkova J."/>
        </authorList>
    </citation>
    <scope>NUCLEOTIDE SEQUENCE [LARGE SCALE GENOMIC DNA]</scope>
    <source>
        <strain evidence="2">cv. 10/8</strain>
        <tissue evidence="1">Leaf</tissue>
    </source>
</reference>
<organism evidence="1 2">
    <name type="scientific">Trifolium medium</name>
    <dbReference type="NCBI Taxonomy" id="97028"/>
    <lineage>
        <taxon>Eukaryota</taxon>
        <taxon>Viridiplantae</taxon>
        <taxon>Streptophyta</taxon>
        <taxon>Embryophyta</taxon>
        <taxon>Tracheophyta</taxon>
        <taxon>Spermatophyta</taxon>
        <taxon>Magnoliopsida</taxon>
        <taxon>eudicotyledons</taxon>
        <taxon>Gunneridae</taxon>
        <taxon>Pentapetalae</taxon>
        <taxon>rosids</taxon>
        <taxon>fabids</taxon>
        <taxon>Fabales</taxon>
        <taxon>Fabaceae</taxon>
        <taxon>Papilionoideae</taxon>
        <taxon>50 kb inversion clade</taxon>
        <taxon>NPAAA clade</taxon>
        <taxon>Hologalegina</taxon>
        <taxon>IRL clade</taxon>
        <taxon>Trifolieae</taxon>
        <taxon>Trifolium</taxon>
    </lineage>
</organism>
<keyword evidence="2" id="KW-1185">Reference proteome</keyword>
<comment type="caution">
    <text evidence="1">The sequence shown here is derived from an EMBL/GenBank/DDBJ whole genome shotgun (WGS) entry which is preliminary data.</text>
</comment>
<evidence type="ECO:0000313" key="2">
    <source>
        <dbReference type="Proteomes" id="UP000265520"/>
    </source>
</evidence>
<gene>
    <name evidence="1" type="ORF">A2U01_0014485</name>
</gene>
<proteinExistence type="predicted"/>
<dbReference type="Proteomes" id="UP000265520">
    <property type="component" value="Unassembled WGS sequence"/>
</dbReference>
<accession>A0A392N1R8</accession>
<name>A0A392N1R8_9FABA</name>
<evidence type="ECO:0000313" key="1">
    <source>
        <dbReference type="EMBL" id="MCH93533.1"/>
    </source>
</evidence>